<dbReference type="AlphaFoldDB" id="A0AAD9GSH3"/>
<evidence type="ECO:0000313" key="1">
    <source>
        <dbReference type="EMBL" id="KAK1943759.1"/>
    </source>
</evidence>
<gene>
    <name evidence="1" type="ORF">P3T76_005155</name>
</gene>
<sequence length="71" mass="7884">MTGVWEGEVAPGELEIYAASKLHRWNITLKTIDNDSRLMSSFIYAVENSTNDVVLVRGGGYFAVETNGYLL</sequence>
<protein>
    <submittedName>
        <fullName evidence="1">Uncharacterized protein</fullName>
    </submittedName>
</protein>
<organism evidence="1 2">
    <name type="scientific">Phytophthora citrophthora</name>
    <dbReference type="NCBI Taxonomy" id="4793"/>
    <lineage>
        <taxon>Eukaryota</taxon>
        <taxon>Sar</taxon>
        <taxon>Stramenopiles</taxon>
        <taxon>Oomycota</taxon>
        <taxon>Peronosporomycetes</taxon>
        <taxon>Peronosporales</taxon>
        <taxon>Peronosporaceae</taxon>
        <taxon>Phytophthora</taxon>
    </lineage>
</organism>
<comment type="caution">
    <text evidence="1">The sequence shown here is derived from an EMBL/GenBank/DDBJ whole genome shotgun (WGS) entry which is preliminary data.</text>
</comment>
<name>A0AAD9GSH3_9STRA</name>
<keyword evidence="2" id="KW-1185">Reference proteome</keyword>
<evidence type="ECO:0000313" key="2">
    <source>
        <dbReference type="Proteomes" id="UP001259832"/>
    </source>
</evidence>
<dbReference type="EMBL" id="JASMQC010000007">
    <property type="protein sequence ID" value="KAK1943759.1"/>
    <property type="molecule type" value="Genomic_DNA"/>
</dbReference>
<reference evidence="1" key="1">
    <citation type="submission" date="2023-08" db="EMBL/GenBank/DDBJ databases">
        <title>Reference Genome Resource for the Citrus Pathogen Phytophthora citrophthora.</title>
        <authorList>
            <person name="Moller H."/>
            <person name="Coetzee B."/>
            <person name="Rose L.J."/>
            <person name="Van Niekerk J.M."/>
        </authorList>
    </citation>
    <scope>NUCLEOTIDE SEQUENCE</scope>
    <source>
        <strain evidence="1">STE-U-9442</strain>
    </source>
</reference>
<accession>A0AAD9GSH3</accession>
<proteinExistence type="predicted"/>
<dbReference type="Proteomes" id="UP001259832">
    <property type="component" value="Unassembled WGS sequence"/>
</dbReference>